<protein>
    <submittedName>
        <fullName evidence="4">FecR family protein</fullName>
    </submittedName>
</protein>
<feature type="transmembrane region" description="Helical" evidence="1">
    <location>
        <begin position="83"/>
        <end position="105"/>
    </location>
</feature>
<dbReference type="InterPro" id="IPR032508">
    <property type="entry name" value="FecR_C"/>
</dbReference>
<dbReference type="PANTHER" id="PTHR30273">
    <property type="entry name" value="PERIPLASMIC SIGNAL SENSOR AND SIGMA FACTOR ACTIVATOR FECR-RELATED"/>
    <property type="match status" value="1"/>
</dbReference>
<feature type="domain" description="Protein FecR C-terminal" evidence="3">
    <location>
        <begin position="318"/>
        <end position="387"/>
    </location>
</feature>
<evidence type="ECO:0000256" key="1">
    <source>
        <dbReference type="SAM" id="Phobius"/>
    </source>
</evidence>
<dbReference type="FunFam" id="2.60.120.1440:FF:000001">
    <property type="entry name" value="Putative anti-sigma factor"/>
    <property type="match status" value="1"/>
</dbReference>
<dbReference type="Proteomes" id="UP000501780">
    <property type="component" value="Chromosome"/>
</dbReference>
<keyword evidence="1" id="KW-0812">Transmembrane</keyword>
<accession>A0A6H0KTR8</accession>
<dbReference type="Gene3D" id="3.55.50.30">
    <property type="match status" value="1"/>
</dbReference>
<gene>
    <name evidence="4" type="ORF">BacF7301_22210</name>
</gene>
<dbReference type="PANTHER" id="PTHR30273:SF2">
    <property type="entry name" value="PROTEIN FECR"/>
    <property type="match status" value="1"/>
</dbReference>
<evidence type="ECO:0000313" key="5">
    <source>
        <dbReference type="Proteomes" id="UP000501780"/>
    </source>
</evidence>
<evidence type="ECO:0000313" key="4">
    <source>
        <dbReference type="EMBL" id="QIU96695.1"/>
    </source>
</evidence>
<dbReference type="EMBL" id="CP050831">
    <property type="protein sequence ID" value="QIU96695.1"/>
    <property type="molecule type" value="Genomic_DNA"/>
</dbReference>
<dbReference type="AlphaFoldDB" id="A0A6H0KTR8"/>
<dbReference type="InterPro" id="IPR012373">
    <property type="entry name" value="Ferrdict_sens_TM"/>
</dbReference>
<proteinExistence type="predicted"/>
<evidence type="ECO:0000259" key="3">
    <source>
        <dbReference type="Pfam" id="PF16344"/>
    </source>
</evidence>
<dbReference type="Gene3D" id="2.60.120.1440">
    <property type="match status" value="1"/>
</dbReference>
<reference evidence="4 5" key="1">
    <citation type="submission" date="2020-03" db="EMBL/GenBank/DDBJ databases">
        <title>Genomic analysis of Bacteroides faecium CBA7301.</title>
        <authorList>
            <person name="Kim J."/>
            <person name="Roh S.W."/>
        </authorList>
    </citation>
    <scope>NUCLEOTIDE SEQUENCE [LARGE SCALE GENOMIC DNA]</scope>
    <source>
        <strain evidence="4 5">CBA7301</strain>
    </source>
</reference>
<keyword evidence="5" id="KW-1185">Reference proteome</keyword>
<dbReference type="GO" id="GO:0016989">
    <property type="term" value="F:sigma factor antagonist activity"/>
    <property type="evidence" value="ECO:0007669"/>
    <property type="project" value="TreeGrafter"/>
</dbReference>
<name>A0A6H0KTR8_9BACE</name>
<dbReference type="InterPro" id="IPR006860">
    <property type="entry name" value="FecR"/>
</dbReference>
<dbReference type="RefSeq" id="WP_167966240.1">
    <property type="nucleotide sequence ID" value="NZ_CP050831.1"/>
</dbReference>
<feature type="domain" description="FecR protein" evidence="2">
    <location>
        <begin position="183"/>
        <end position="275"/>
    </location>
</feature>
<dbReference type="Pfam" id="PF16344">
    <property type="entry name" value="FecR_C"/>
    <property type="match status" value="1"/>
</dbReference>
<keyword evidence="1" id="KW-1133">Transmembrane helix</keyword>
<evidence type="ECO:0000259" key="2">
    <source>
        <dbReference type="Pfam" id="PF04773"/>
    </source>
</evidence>
<keyword evidence="1" id="KW-0472">Membrane</keyword>
<dbReference type="Pfam" id="PF04773">
    <property type="entry name" value="FecR"/>
    <property type="match status" value="1"/>
</dbReference>
<dbReference type="KEGG" id="bfc:BacF7301_22210"/>
<sequence>MINQYFYVARLIAKYLSEEIGEEELAELTQWRNESAENERLFQEICREESIKLNMRKRQAFSTEDGWVGVQRKIQHHRFRHRLLNVCKYAAILILPLAIATFAIYKSNTYNERHPVAHATEQIIPGGKKATLTLDNGETIDLKSTSGVELKEKDGTVIQVDSTTLNYRQTPDRSSDKLAYNKVNVPRGGEYQLTLSDGSKVHLNSMSSIRFPVQFAKDCRLVELEGEAYFEVSKTGHPFIVKTKGMNIEVLGTTFNISAYADEEYQTTLVSGSVRVQAENGSNRILKPSEQACITPGSNQINVRNVDTAFYTSWIHGKINFKDQRLEDIMKTLARWYDMDVIYGDETTKDLRFGCYINRYNEIAPLVELLEQTGRVSIDVEGKTIKIYTNH</sequence>
<organism evidence="4 5">
    <name type="scientific">Bacteroides faecium</name>
    <dbReference type="NCBI Taxonomy" id="2715212"/>
    <lineage>
        <taxon>Bacteria</taxon>
        <taxon>Pseudomonadati</taxon>
        <taxon>Bacteroidota</taxon>
        <taxon>Bacteroidia</taxon>
        <taxon>Bacteroidales</taxon>
        <taxon>Bacteroidaceae</taxon>
        <taxon>Bacteroides</taxon>
    </lineage>
</organism>